<proteinExistence type="predicted"/>
<organism evidence="1 2">
    <name type="scientific">Prosthecobacter debontii</name>
    <dbReference type="NCBI Taxonomy" id="48467"/>
    <lineage>
        <taxon>Bacteria</taxon>
        <taxon>Pseudomonadati</taxon>
        <taxon>Verrucomicrobiota</taxon>
        <taxon>Verrucomicrobiia</taxon>
        <taxon>Verrucomicrobiales</taxon>
        <taxon>Verrucomicrobiaceae</taxon>
        <taxon>Prosthecobacter</taxon>
    </lineage>
</organism>
<reference evidence="2" key="1">
    <citation type="submission" date="2017-02" db="EMBL/GenBank/DDBJ databases">
        <authorList>
            <person name="Varghese N."/>
            <person name="Submissions S."/>
        </authorList>
    </citation>
    <scope>NUCLEOTIDE SEQUENCE [LARGE SCALE GENOMIC DNA]</scope>
    <source>
        <strain evidence="2">ATCC 700200</strain>
    </source>
</reference>
<feature type="non-terminal residue" evidence="1">
    <location>
        <position position="41"/>
    </location>
</feature>
<dbReference type="EMBL" id="FUYE01000030">
    <property type="protein sequence ID" value="SKB08879.1"/>
    <property type="molecule type" value="Genomic_DNA"/>
</dbReference>
<dbReference type="Proteomes" id="UP000190774">
    <property type="component" value="Unassembled WGS sequence"/>
</dbReference>
<gene>
    <name evidence="1" type="ORF">SAMN02745166_05052</name>
</gene>
<evidence type="ECO:0000313" key="2">
    <source>
        <dbReference type="Proteomes" id="UP000190774"/>
    </source>
</evidence>
<dbReference type="AlphaFoldDB" id="A0A1T4Z4E9"/>
<accession>A0A1T4Z4E9</accession>
<keyword evidence="2" id="KW-1185">Reference proteome</keyword>
<sequence>MAKPSGAFLLRFDDAQAASQQLSQRSVAQLEQALRDYLVEH</sequence>
<protein>
    <submittedName>
        <fullName evidence="1">Uncharacterized protein</fullName>
    </submittedName>
</protein>
<evidence type="ECO:0000313" key="1">
    <source>
        <dbReference type="EMBL" id="SKB08879.1"/>
    </source>
</evidence>
<name>A0A1T4Z4E9_9BACT</name>